<gene>
    <name evidence="3" type="ORF">H8700_07670</name>
</gene>
<comment type="caution">
    <text evidence="3">The sequence shown here is derived from an EMBL/GenBank/DDBJ whole genome shotgun (WGS) entry which is preliminary data.</text>
</comment>
<keyword evidence="4" id="KW-1185">Reference proteome</keyword>
<dbReference type="InterPro" id="IPR027417">
    <property type="entry name" value="P-loop_NTPase"/>
</dbReference>
<accession>A0ABR7MVQ8</accession>
<evidence type="ECO:0000313" key="4">
    <source>
        <dbReference type="Proteomes" id="UP000637513"/>
    </source>
</evidence>
<reference evidence="3 4" key="1">
    <citation type="submission" date="2020-08" db="EMBL/GenBank/DDBJ databases">
        <title>Genome public.</title>
        <authorList>
            <person name="Liu C."/>
            <person name="Sun Q."/>
        </authorList>
    </citation>
    <scope>NUCLEOTIDE SEQUENCE [LARGE SCALE GENOMIC DNA]</scope>
    <source>
        <strain evidence="3 4">BX3</strain>
    </source>
</reference>
<dbReference type="InterPro" id="IPR050764">
    <property type="entry name" value="CbbQ/NirQ/NorQ/GpvN"/>
</dbReference>
<dbReference type="EMBL" id="JACRSW010000030">
    <property type="protein sequence ID" value="MBC8557585.1"/>
    <property type="molecule type" value="Genomic_DNA"/>
</dbReference>
<sequence length="311" mass="35079">MYEKLEAIEQEIGKVIKGKKDVIQKVLMAICASGHVLLEDHPGSGKTTLAKAIAKAMELDYNRQQFTPDTMPSDIIGYSFYNKQKEEFQYVPGVVQCNLLLGDEINRTSSKTQSALLEAMEEKTVTVDGNTMALPDPFIVIATQNPITSGGTQPLPDSQCDRFMVRLSMGYPAFEDEVTILRENSDEDAMQQIHQIATKEDLYRIKEQIAKVVVKDQILEYICRLCEATRSHDEIERGVSTRGAIAVKRMAMANAAFHERNYVIPKDVEEIFIDVCAHRIICNARAKLEENSEQHILQRILEQVTPPSLFQ</sequence>
<name>A0ABR7MVQ8_9FIRM</name>
<dbReference type="Gene3D" id="1.10.8.80">
    <property type="entry name" value="Magnesium chelatase subunit I, C-Terminal domain"/>
    <property type="match status" value="1"/>
</dbReference>
<evidence type="ECO:0000313" key="3">
    <source>
        <dbReference type="EMBL" id="MBC8557585.1"/>
    </source>
</evidence>
<dbReference type="PANTHER" id="PTHR42759:SF1">
    <property type="entry name" value="MAGNESIUM-CHELATASE SUBUNIT CHLD"/>
    <property type="match status" value="1"/>
</dbReference>
<dbReference type="Pfam" id="PF07726">
    <property type="entry name" value="AAA_3"/>
    <property type="match status" value="1"/>
</dbReference>
<dbReference type="PIRSF" id="PIRSF002849">
    <property type="entry name" value="AAA_ATPase_chaperone_MoxR_prd"/>
    <property type="match status" value="1"/>
</dbReference>
<organism evidence="3 4">
    <name type="scientific">Jutongia hominis</name>
    <dbReference type="NCBI Taxonomy" id="2763664"/>
    <lineage>
        <taxon>Bacteria</taxon>
        <taxon>Bacillati</taxon>
        <taxon>Bacillota</taxon>
        <taxon>Clostridia</taxon>
        <taxon>Lachnospirales</taxon>
        <taxon>Lachnospiraceae</taxon>
        <taxon>Jutongia</taxon>
    </lineage>
</organism>
<feature type="domain" description="ATPase AAA-3" evidence="1">
    <location>
        <begin position="35"/>
        <end position="165"/>
    </location>
</feature>
<dbReference type="RefSeq" id="WP_249304881.1">
    <property type="nucleotide sequence ID" value="NZ_JACRSW010000030.1"/>
</dbReference>
<dbReference type="InterPro" id="IPR041628">
    <property type="entry name" value="ChlI/MoxR_AAA_lid"/>
</dbReference>
<dbReference type="Pfam" id="PF17863">
    <property type="entry name" value="AAA_lid_2"/>
    <property type="match status" value="1"/>
</dbReference>
<dbReference type="Proteomes" id="UP000637513">
    <property type="component" value="Unassembled WGS sequence"/>
</dbReference>
<dbReference type="CDD" id="cd00009">
    <property type="entry name" value="AAA"/>
    <property type="match status" value="1"/>
</dbReference>
<dbReference type="PANTHER" id="PTHR42759">
    <property type="entry name" value="MOXR FAMILY PROTEIN"/>
    <property type="match status" value="1"/>
</dbReference>
<feature type="domain" description="ChlI/MoxR AAA lid" evidence="2">
    <location>
        <begin position="228"/>
        <end position="300"/>
    </location>
</feature>
<dbReference type="SUPFAM" id="SSF52540">
    <property type="entry name" value="P-loop containing nucleoside triphosphate hydrolases"/>
    <property type="match status" value="1"/>
</dbReference>
<evidence type="ECO:0000259" key="2">
    <source>
        <dbReference type="Pfam" id="PF17863"/>
    </source>
</evidence>
<evidence type="ECO:0000259" key="1">
    <source>
        <dbReference type="Pfam" id="PF07726"/>
    </source>
</evidence>
<dbReference type="InterPro" id="IPR011703">
    <property type="entry name" value="ATPase_AAA-3"/>
</dbReference>
<protein>
    <submittedName>
        <fullName evidence="3">MoxR family ATPase</fullName>
    </submittedName>
</protein>
<proteinExistence type="predicted"/>
<dbReference type="Gene3D" id="3.40.50.300">
    <property type="entry name" value="P-loop containing nucleotide triphosphate hydrolases"/>
    <property type="match status" value="1"/>
</dbReference>